<dbReference type="Pfam" id="PF00512">
    <property type="entry name" value="HisKA"/>
    <property type="match status" value="1"/>
</dbReference>
<dbReference type="SMART" id="SM00387">
    <property type="entry name" value="HATPase_c"/>
    <property type="match status" value="1"/>
</dbReference>
<dbReference type="EC" id="2.7.13.3" evidence="2"/>
<dbReference type="Gene3D" id="3.30.450.40">
    <property type="match status" value="1"/>
</dbReference>
<gene>
    <name evidence="5" type="ORF">IMW75_07620</name>
</gene>
<dbReference type="PRINTS" id="PR00344">
    <property type="entry name" value="BCTRLSENSOR"/>
</dbReference>
<dbReference type="PANTHER" id="PTHR43065">
    <property type="entry name" value="SENSOR HISTIDINE KINASE"/>
    <property type="match status" value="1"/>
</dbReference>
<dbReference type="Pfam" id="PF01590">
    <property type="entry name" value="GAF"/>
    <property type="match status" value="1"/>
</dbReference>
<dbReference type="RefSeq" id="WP_052672982.1">
    <property type="nucleotide sequence ID" value="NZ_JADEVO010000007.1"/>
</dbReference>
<protein>
    <recommendedName>
        <fullName evidence="2">histidine kinase</fullName>
        <ecNumber evidence="2">2.7.13.3</ecNumber>
    </recommendedName>
</protein>
<dbReference type="Gene3D" id="1.10.287.130">
    <property type="match status" value="1"/>
</dbReference>
<dbReference type="InterPro" id="IPR036890">
    <property type="entry name" value="HATPase_C_sf"/>
</dbReference>
<dbReference type="PANTHER" id="PTHR43065:SF49">
    <property type="entry name" value="HISTIDINE KINASE"/>
    <property type="match status" value="1"/>
</dbReference>
<dbReference type="Pfam" id="PF02518">
    <property type="entry name" value="HATPase_c"/>
    <property type="match status" value="1"/>
</dbReference>
<keyword evidence="6" id="KW-1185">Reference proteome</keyword>
<evidence type="ECO:0000313" key="6">
    <source>
        <dbReference type="Proteomes" id="UP000772591"/>
    </source>
</evidence>
<dbReference type="SUPFAM" id="SSF55874">
    <property type="entry name" value="ATPase domain of HSP90 chaperone/DNA topoisomerase II/histidine kinase"/>
    <property type="match status" value="1"/>
</dbReference>
<dbReference type="SUPFAM" id="SSF47384">
    <property type="entry name" value="Homodimeric domain of signal transducing histidine kinase"/>
    <property type="match status" value="1"/>
</dbReference>
<dbReference type="InterPro" id="IPR003594">
    <property type="entry name" value="HATPase_dom"/>
</dbReference>
<dbReference type="Gene3D" id="3.30.565.10">
    <property type="entry name" value="Histidine kinase-like ATPase, C-terminal domain"/>
    <property type="match status" value="1"/>
</dbReference>
<proteinExistence type="predicted"/>
<evidence type="ECO:0000259" key="4">
    <source>
        <dbReference type="PROSITE" id="PS50109"/>
    </source>
</evidence>
<comment type="catalytic activity">
    <reaction evidence="1">
        <text>ATP + protein L-histidine = ADP + protein N-phospho-L-histidine.</text>
        <dbReference type="EC" id="2.7.13.3"/>
    </reaction>
</comment>
<dbReference type="InterPro" id="IPR036097">
    <property type="entry name" value="HisK_dim/P_sf"/>
</dbReference>
<organism evidence="5 6">
    <name type="scientific">Pseudomonas gregormendelii</name>
    <dbReference type="NCBI Taxonomy" id="1628277"/>
    <lineage>
        <taxon>Bacteria</taxon>
        <taxon>Pseudomonadati</taxon>
        <taxon>Pseudomonadota</taxon>
        <taxon>Gammaproteobacteria</taxon>
        <taxon>Pseudomonadales</taxon>
        <taxon>Pseudomonadaceae</taxon>
        <taxon>Pseudomonas</taxon>
    </lineage>
</organism>
<dbReference type="EMBL" id="JADEVO010000007">
    <property type="protein sequence ID" value="MBN3965149.1"/>
    <property type="molecule type" value="Genomic_DNA"/>
</dbReference>
<dbReference type="SMART" id="SM00388">
    <property type="entry name" value="HisKA"/>
    <property type="match status" value="1"/>
</dbReference>
<evidence type="ECO:0000313" key="5">
    <source>
        <dbReference type="EMBL" id="MBN3965149.1"/>
    </source>
</evidence>
<dbReference type="InterPro" id="IPR003018">
    <property type="entry name" value="GAF"/>
</dbReference>
<reference evidence="5 6" key="1">
    <citation type="journal article" date="2021" name="Int. J. Syst. Evol. Microbiol.">
        <title>Pseudomonas piscium sp. nov., Pseudomonas pisciculturae sp. nov., Pseudomonas mucoides sp. nov. and Pseudomonas neuropathica sp. nov. isolated from rainbow trout.</title>
        <authorList>
            <person name="Duman M."/>
            <person name="Mulet M."/>
            <person name="Altun S."/>
            <person name="Saticioglu I.B."/>
            <person name="Gomila M."/>
            <person name="Lalucat J."/>
            <person name="Garcia-Valdes E."/>
        </authorList>
    </citation>
    <scope>NUCLEOTIDE SEQUENCE [LARGE SCALE GENOMIC DNA]</scope>
    <source>
        <strain evidence="5 6">LMG 28632</strain>
    </source>
</reference>
<dbReference type="SUPFAM" id="SSF55781">
    <property type="entry name" value="GAF domain-like"/>
    <property type="match status" value="1"/>
</dbReference>
<dbReference type="CDD" id="cd00082">
    <property type="entry name" value="HisKA"/>
    <property type="match status" value="1"/>
</dbReference>
<dbReference type="InterPro" id="IPR029016">
    <property type="entry name" value="GAF-like_dom_sf"/>
</dbReference>
<dbReference type="Proteomes" id="UP000772591">
    <property type="component" value="Unassembled WGS sequence"/>
</dbReference>
<keyword evidence="3" id="KW-0597">Phosphoprotein</keyword>
<evidence type="ECO:0000256" key="1">
    <source>
        <dbReference type="ARBA" id="ARBA00000085"/>
    </source>
</evidence>
<sequence>MPTNHLPGAGAGFLAYDTHRLALIEIGERIRDLDDTPALAYAAAEILGRTLQVSRVGYGTIDPVAETITIERDWNAPGIETLAGVLSFREYGSYIEDLKKSETVVVRDVGEDPRTRDSAQQLKAISAQSFINMPITEKGRPVALLYLNHCEVRDWSDDELALIREVAERTRMATERCRARDDLRDLAASLEHQVQVRTEQLRQSQKMEAVGRLTGRFAHDFNNLLTVIRSSCDLLKRPGSSEERRLRLVEAISEAVERGSSLTGQLLSFARRQALNPSALDVNASVTAIADAITLQVGPGINVVIDLPEQFCAILADPGQFEVALLNLANNAIEAMHGQGEMVISVTAAERIPATRGDPAIDGNFIAIAVSDNGSGIAPFCLERIFEPFFTTKTVGQGTGLGLSQVFGFAKQSGGEIRVDSCLGQGSAFTLYLPCA</sequence>
<comment type="caution">
    <text evidence="5">The sequence shown here is derived from an EMBL/GenBank/DDBJ whole genome shotgun (WGS) entry which is preliminary data.</text>
</comment>
<dbReference type="PROSITE" id="PS50109">
    <property type="entry name" value="HIS_KIN"/>
    <property type="match status" value="1"/>
</dbReference>
<dbReference type="InterPro" id="IPR003661">
    <property type="entry name" value="HisK_dim/P_dom"/>
</dbReference>
<accession>A0ABS3ADB9</accession>
<feature type="domain" description="Histidine kinase" evidence="4">
    <location>
        <begin position="216"/>
        <end position="436"/>
    </location>
</feature>
<name>A0ABS3ADB9_9PSED</name>
<dbReference type="InterPro" id="IPR005467">
    <property type="entry name" value="His_kinase_dom"/>
</dbReference>
<dbReference type="SMART" id="SM00065">
    <property type="entry name" value="GAF"/>
    <property type="match status" value="1"/>
</dbReference>
<dbReference type="InterPro" id="IPR004358">
    <property type="entry name" value="Sig_transdc_His_kin-like_C"/>
</dbReference>
<evidence type="ECO:0000256" key="3">
    <source>
        <dbReference type="ARBA" id="ARBA00022553"/>
    </source>
</evidence>
<evidence type="ECO:0000256" key="2">
    <source>
        <dbReference type="ARBA" id="ARBA00012438"/>
    </source>
</evidence>